<protein>
    <submittedName>
        <fullName evidence="1">Uncharacterized protein</fullName>
    </submittedName>
</protein>
<reference evidence="1 2" key="1">
    <citation type="submission" date="2020-08" db="EMBL/GenBank/DDBJ databases">
        <title>Genomic Encyclopedia of Type Strains, Phase III (KMG-III): the genomes of soil and plant-associated and newly described type strains.</title>
        <authorList>
            <person name="Whitman W."/>
        </authorList>
    </citation>
    <scope>NUCLEOTIDE SEQUENCE [LARGE SCALE GENOMIC DNA]</scope>
    <source>
        <strain evidence="1 2">CECT 3146</strain>
    </source>
</reference>
<evidence type="ECO:0000313" key="1">
    <source>
        <dbReference type="EMBL" id="MBB5110110.1"/>
    </source>
</evidence>
<proteinExistence type="predicted"/>
<keyword evidence="2" id="KW-1185">Reference proteome</keyword>
<dbReference type="AlphaFoldDB" id="A0A7W8F0T8"/>
<name>A0A7W8F0T8_STRST</name>
<dbReference type="Proteomes" id="UP000549009">
    <property type="component" value="Unassembled WGS sequence"/>
</dbReference>
<dbReference type="RefSeq" id="WP_184927250.1">
    <property type="nucleotide sequence ID" value="NZ_BMSQ01000087.1"/>
</dbReference>
<dbReference type="EMBL" id="JACHJD010000072">
    <property type="protein sequence ID" value="MBB5110110.1"/>
    <property type="molecule type" value="Genomic_DNA"/>
</dbReference>
<accession>A0A7W8F0T8</accession>
<comment type="caution">
    <text evidence="1">The sequence shown here is derived from an EMBL/GenBank/DDBJ whole genome shotgun (WGS) entry which is preliminary data.</text>
</comment>
<sequence length="184" mass="20773">MRDEAETAVGLRLTADTPEALEAAQRTQAAALEPWAPAILWLARAKRFMFLKDDVEYDESMEPDSRETVEALMDSAVGGWEEKGLAPLPEGSLARLYEGRWHRRVHGLIERLRASAIAALPDAAAGPLPVVSDSWRLVGVPDRDAICRRYNERPNPDYPPISRGPIHLRLDWIGTRRWRTSWHS</sequence>
<organism evidence="1 2">
    <name type="scientific">Streptomyces spectabilis</name>
    <dbReference type="NCBI Taxonomy" id="68270"/>
    <lineage>
        <taxon>Bacteria</taxon>
        <taxon>Bacillati</taxon>
        <taxon>Actinomycetota</taxon>
        <taxon>Actinomycetes</taxon>
        <taxon>Kitasatosporales</taxon>
        <taxon>Streptomycetaceae</taxon>
        <taxon>Streptomyces</taxon>
    </lineage>
</organism>
<evidence type="ECO:0000313" key="2">
    <source>
        <dbReference type="Proteomes" id="UP000549009"/>
    </source>
</evidence>
<gene>
    <name evidence="1" type="ORF">FHS40_009240</name>
</gene>